<dbReference type="GeneID" id="18563842"/>
<dbReference type="Proteomes" id="UP000009273">
    <property type="component" value="Segment"/>
</dbReference>
<organism evidence="1 2">
    <name type="scientific">Bacillus phage G</name>
    <dbReference type="NCBI Taxonomy" id="2884420"/>
    <lineage>
        <taxon>Viruses</taxon>
        <taxon>Duplodnaviria</taxon>
        <taxon>Heunggongvirae</taxon>
        <taxon>Uroviricota</taxon>
        <taxon>Caudoviricetes</taxon>
        <taxon>Donellivirus</taxon>
        <taxon>Donellivirus gee</taxon>
    </lineage>
</organism>
<dbReference type="EMBL" id="JN638751">
    <property type="protein sequence ID" value="AEO93877.1"/>
    <property type="molecule type" value="Genomic_DNA"/>
</dbReference>
<proteinExistence type="predicted"/>
<evidence type="ECO:0000313" key="1">
    <source>
        <dbReference type="EMBL" id="AEO93877.1"/>
    </source>
</evidence>
<sequence length="132" mass="15865">MGKVKVMAKRVRVEYTLYGSRDEVYAGKYHNEAGEKVLWEGELDFTLQKYEHLYIKELDLEVQIKEISKQTDGIVYYTNVTEEFEDERTEESRIEAERDAKNHNLWIQEKKEALKEERLMNRIKKKIKNLFS</sequence>
<keyword evidence="2" id="KW-1185">Reference proteome</keyword>
<reference evidence="1 2" key="1">
    <citation type="submission" date="2011-09" db="EMBL/GenBank/DDBJ databases">
        <authorList>
            <person name="Pope W.H."/>
            <person name="Pedulla M.L."/>
            <person name="Ford M.E."/>
            <person name="Peebles C.L."/>
            <person name="Hatfull G.H."/>
            <person name="Hendrix R.W."/>
        </authorList>
    </citation>
    <scope>NUCLEOTIDE SEQUENCE [LARGE SCALE GENOMIC DNA]</scope>
    <source>
        <strain evidence="1">G</strain>
    </source>
</reference>
<gene>
    <name evidence="1" type="primary">632</name>
    <name evidence="1" type="ORF">G_632</name>
</gene>
<evidence type="ECO:0000313" key="2">
    <source>
        <dbReference type="Proteomes" id="UP000009273"/>
    </source>
</evidence>
<name>G3MB12_9CAUD</name>
<dbReference type="KEGG" id="vg:18563842"/>
<accession>G3MB12</accession>
<dbReference type="RefSeq" id="YP_009015924.1">
    <property type="nucleotide sequence ID" value="NC_023719.1"/>
</dbReference>
<protein>
    <submittedName>
        <fullName evidence="1">Gp632</fullName>
    </submittedName>
</protein>